<dbReference type="Pfam" id="PF25818">
    <property type="entry name" value="MTRES1_C"/>
    <property type="match status" value="1"/>
</dbReference>
<evidence type="ECO:0000313" key="4">
    <source>
        <dbReference type="RefSeq" id="XP_022237638.1"/>
    </source>
</evidence>
<evidence type="ECO:0000259" key="2">
    <source>
        <dbReference type="SMART" id="SM00363"/>
    </source>
</evidence>
<dbReference type="CDD" id="cd00165">
    <property type="entry name" value="S4"/>
    <property type="match status" value="1"/>
</dbReference>
<dbReference type="Proteomes" id="UP000694941">
    <property type="component" value="Unplaced"/>
</dbReference>
<feature type="domain" description="RNA-binding S4" evidence="2">
    <location>
        <begin position="96"/>
        <end position="153"/>
    </location>
</feature>
<keyword evidence="3" id="KW-1185">Reference proteome</keyword>
<dbReference type="PANTHER" id="PTHR13633">
    <property type="entry name" value="MITOCHONDRIAL TRANSCRIPTION RESCUE FACTOR 1"/>
    <property type="match status" value="1"/>
</dbReference>
<sequence length="200" mass="22907">MTEEKDLGILLLVDKSLKPPKQCSVARSKADIIFKQEGTTFSKRQLGYTSVLGGDTDLQFVSTEEFEDDDEEEEDRDDENEAAKDYKDIKANLNSLRLDVILKHGLGMSRSKAEEAFYESRIRVNGEKILKKSAQVQVGNEIDLIKGINSKNENFLDISRVIVQRIESRGETEKMSVVLRRFKNMVIENYDTPWNHSKED</sequence>
<dbReference type="Gene3D" id="3.10.290.10">
    <property type="entry name" value="RNA-binding S4 domain"/>
    <property type="match status" value="1"/>
</dbReference>
<protein>
    <submittedName>
        <fullName evidence="4">Uncharacterized protein C6orf203 homolog</fullName>
    </submittedName>
</protein>
<evidence type="ECO:0000256" key="1">
    <source>
        <dbReference type="PROSITE-ProRule" id="PRU00182"/>
    </source>
</evidence>
<dbReference type="InterPro" id="IPR057896">
    <property type="entry name" value="MTRES1_C"/>
</dbReference>
<dbReference type="GeneID" id="106478332"/>
<dbReference type="InterPro" id="IPR002942">
    <property type="entry name" value="S4_RNA-bd"/>
</dbReference>
<dbReference type="RefSeq" id="XP_022237638.1">
    <property type="nucleotide sequence ID" value="XM_022381930.1"/>
</dbReference>
<organism evidence="3 4">
    <name type="scientific">Limulus polyphemus</name>
    <name type="common">Atlantic horseshoe crab</name>
    <dbReference type="NCBI Taxonomy" id="6850"/>
    <lineage>
        <taxon>Eukaryota</taxon>
        <taxon>Metazoa</taxon>
        <taxon>Ecdysozoa</taxon>
        <taxon>Arthropoda</taxon>
        <taxon>Chelicerata</taxon>
        <taxon>Merostomata</taxon>
        <taxon>Xiphosura</taxon>
        <taxon>Limulidae</taxon>
        <taxon>Limulus</taxon>
    </lineage>
</organism>
<dbReference type="PANTHER" id="PTHR13633:SF3">
    <property type="entry name" value="MITOCHONDRIAL TRANSCRIPTION RESCUE FACTOR 1"/>
    <property type="match status" value="1"/>
</dbReference>
<accession>A0ABM1S1Y3</accession>
<gene>
    <name evidence="4" type="primary">LOC106478332</name>
</gene>
<dbReference type="PROSITE" id="PS50889">
    <property type="entry name" value="S4"/>
    <property type="match status" value="1"/>
</dbReference>
<keyword evidence="1" id="KW-0694">RNA-binding</keyword>
<dbReference type="InterPro" id="IPR036986">
    <property type="entry name" value="S4_RNA-bd_sf"/>
</dbReference>
<reference evidence="4" key="1">
    <citation type="submission" date="2025-08" db="UniProtKB">
        <authorList>
            <consortium name="RefSeq"/>
        </authorList>
    </citation>
    <scope>IDENTIFICATION</scope>
    <source>
        <tissue evidence="4">Muscle</tissue>
    </source>
</reference>
<name>A0ABM1S1Y3_LIMPO</name>
<evidence type="ECO:0000313" key="3">
    <source>
        <dbReference type="Proteomes" id="UP000694941"/>
    </source>
</evidence>
<dbReference type="SUPFAM" id="SSF55174">
    <property type="entry name" value="Alpha-L RNA-binding motif"/>
    <property type="match status" value="1"/>
</dbReference>
<proteinExistence type="predicted"/>
<dbReference type="SMART" id="SM00363">
    <property type="entry name" value="S4"/>
    <property type="match status" value="1"/>
</dbReference>